<proteinExistence type="predicted"/>
<sequence>MTWGLFVAWAIHDAEELIAIPRWVAGAHPRLKQRLPAVPDHVWRRLSGSQAHTALAIGLMGGLIAAASVAGDRSNGRSPFFQAVLTGFGAHAVPHLTSAVVTGGYTPGLLTTPTVVVPFSWWAWRELRKAGVEKAEIPTAALAFVPLSIGAAHAVASGALALGRRLRPLRLS</sequence>
<name>A0ABX1R769_9PSEU</name>
<accession>A0ABX1R769</accession>
<dbReference type="Pfam" id="PF13787">
    <property type="entry name" value="HXXEE"/>
    <property type="match status" value="1"/>
</dbReference>
<feature type="transmembrane region" description="Helical" evidence="1">
    <location>
        <begin position="53"/>
        <end position="71"/>
    </location>
</feature>
<gene>
    <name evidence="2" type="ORF">HF577_03795</name>
</gene>
<comment type="caution">
    <text evidence="2">The sequence shown here is derived from an EMBL/GenBank/DDBJ whole genome shotgun (WGS) entry which is preliminary data.</text>
</comment>
<dbReference type="EMBL" id="JAAXKY010000006">
    <property type="protein sequence ID" value="NMH76233.1"/>
    <property type="molecule type" value="Genomic_DNA"/>
</dbReference>
<keyword evidence="1" id="KW-1133">Transmembrane helix</keyword>
<reference evidence="2 3" key="1">
    <citation type="submission" date="2020-04" db="EMBL/GenBank/DDBJ databases">
        <authorList>
            <person name="Klaysubun C."/>
            <person name="Duangmal K."/>
            <person name="Lipun K."/>
        </authorList>
    </citation>
    <scope>NUCLEOTIDE SEQUENCE [LARGE SCALE GENOMIC DNA]</scope>
    <source>
        <strain evidence="2 3">JCM 11839</strain>
    </source>
</reference>
<organism evidence="2 3">
    <name type="scientific">Pseudonocardia xinjiangensis</name>
    <dbReference type="NCBI Taxonomy" id="75289"/>
    <lineage>
        <taxon>Bacteria</taxon>
        <taxon>Bacillati</taxon>
        <taxon>Actinomycetota</taxon>
        <taxon>Actinomycetes</taxon>
        <taxon>Pseudonocardiales</taxon>
        <taxon>Pseudonocardiaceae</taxon>
        <taxon>Pseudonocardia</taxon>
    </lineage>
</organism>
<dbReference type="RefSeq" id="WP_169394307.1">
    <property type="nucleotide sequence ID" value="NZ_BAAAJH010000011.1"/>
</dbReference>
<keyword evidence="1" id="KW-0472">Membrane</keyword>
<dbReference type="InterPro" id="IPR025671">
    <property type="entry name" value="HXXEE"/>
</dbReference>
<evidence type="ECO:0000313" key="2">
    <source>
        <dbReference type="EMBL" id="NMH76233.1"/>
    </source>
</evidence>
<feature type="transmembrane region" description="Helical" evidence="1">
    <location>
        <begin position="140"/>
        <end position="162"/>
    </location>
</feature>
<dbReference type="Proteomes" id="UP001296706">
    <property type="component" value="Unassembled WGS sequence"/>
</dbReference>
<evidence type="ECO:0000313" key="3">
    <source>
        <dbReference type="Proteomes" id="UP001296706"/>
    </source>
</evidence>
<keyword evidence="1" id="KW-0812">Transmembrane</keyword>
<evidence type="ECO:0000256" key="1">
    <source>
        <dbReference type="SAM" id="Phobius"/>
    </source>
</evidence>
<keyword evidence="3" id="KW-1185">Reference proteome</keyword>
<protein>
    <submittedName>
        <fullName evidence="2">HXXEE domain-containing protein</fullName>
    </submittedName>
</protein>